<dbReference type="EMBL" id="DS995262">
    <property type="protein sequence ID" value="EDZ38230.1"/>
    <property type="molecule type" value="Genomic_DNA"/>
</dbReference>
<name>B6ARY4_9BACT</name>
<proteinExistence type="predicted"/>
<accession>B6ARY4</accession>
<evidence type="ECO:0000313" key="1">
    <source>
        <dbReference type="EMBL" id="EDZ38230.1"/>
    </source>
</evidence>
<dbReference type="AlphaFoldDB" id="B6ARY4"/>
<protein>
    <submittedName>
        <fullName evidence="1">Uncharacterized protein</fullName>
    </submittedName>
</protein>
<gene>
    <name evidence="1" type="ORF">CGL2_10601006</name>
</gene>
<reference evidence="1" key="2">
    <citation type="journal article" date="2008" name="PLoS Biol.">
        <title>Population genomic analysis of strain variation in Leptospirillum group II bacteria involved in acid mine drainage formation.</title>
        <authorList>
            <person name="Simmons S.L."/>
            <person name="Dibartolo G."/>
            <person name="Denef V.J."/>
            <person name="Goltsman D.S."/>
            <person name="Thelen M.P."/>
            <person name="Banfield J.F."/>
        </authorList>
    </citation>
    <scope>NUCLEOTIDE SEQUENCE [LARGE SCALE GENOMIC DNA]</scope>
</reference>
<reference evidence="1" key="1">
    <citation type="journal article" date="2004" name="Nature">
        <title>Community structure and metabolism through reconstruction of microbial genomes from the environment.</title>
        <authorList>
            <person name="Tyson G.W."/>
            <person name="Chapman J."/>
            <person name="Hugenholtz P."/>
            <person name="Allen E.E."/>
            <person name="Ram R.J."/>
            <person name="Richardson P.M."/>
            <person name="Solovyev V.V."/>
            <person name="Rubin E.M."/>
            <person name="Rokhsar D.S."/>
            <person name="Banfield J.F."/>
        </authorList>
    </citation>
    <scope>NUCLEOTIDE SEQUENCE [LARGE SCALE GENOMIC DNA]</scope>
</reference>
<sequence>MDKTQAGYRAFATRIVTRGTMGIETGHLRAKHGVEKAVILTVAAVVLFLIAHR</sequence>
<organism evidence="1">
    <name type="scientific">Leptospirillum sp. Group II '5-way CG'</name>
    <dbReference type="NCBI Taxonomy" id="419541"/>
    <lineage>
        <taxon>Bacteria</taxon>
        <taxon>Pseudomonadati</taxon>
        <taxon>Nitrospirota</taxon>
        <taxon>Nitrospiria</taxon>
        <taxon>Nitrospirales</taxon>
        <taxon>Nitrospiraceae</taxon>
        <taxon>Leptospirillum</taxon>
    </lineage>
</organism>